<dbReference type="Proteomes" id="UP000199446">
    <property type="component" value="Unassembled WGS sequence"/>
</dbReference>
<dbReference type="NCBIfam" id="NF007111">
    <property type="entry name" value="PRK09560.1"/>
    <property type="match status" value="1"/>
</dbReference>
<evidence type="ECO:0000256" key="1">
    <source>
        <dbReference type="ARBA" id="ARBA00004429"/>
    </source>
</evidence>
<comment type="catalytic activity">
    <reaction evidence="6">
        <text>Na(+)(in) + 2 H(+)(out) = Na(+)(out) + 2 H(+)(in)</text>
        <dbReference type="Rhea" id="RHEA:29251"/>
        <dbReference type="ChEBI" id="CHEBI:15378"/>
        <dbReference type="ChEBI" id="CHEBI:29101"/>
    </reaction>
</comment>
<feature type="transmembrane region" description="Helical" evidence="6">
    <location>
        <begin position="390"/>
        <end position="409"/>
    </location>
</feature>
<dbReference type="EMBL" id="FNBC01000003">
    <property type="protein sequence ID" value="SDE53997.1"/>
    <property type="molecule type" value="Genomic_DNA"/>
</dbReference>
<sequence>MPMRRRPYPRVLQQFLESEAKGGFLLFFAALLAFFLANSPLVGAYFGLREVPVGLKVGAFALEKPLLLWVNDLLMALFFLLVGLELKREMLAGELKEPRRAGLAVAAALGGMAFPALFYLLLNPSPPESRGWGVPMATDIAFALGVLALVPRVPLGLKLFLTALAIVDDLGAVLVIALFYTGGLDGLPLALAGLTLGLAFLLNRLGVRWLWPYLLLGLPLWYFVLKSGLHATLAGVLLALAIPLRRAHPFQGATEAEEPEALEGELEALEEAVEEAQSPLHRLEHTLHPWVAYGVLPIFAFFNAGVALGGLQMGSVSLGIALGLLLGKPLGVFLLSWLALRLGLGVLPEGVGLRGLFGVGFLAGIGFTMALFIAGLAFSGEMLDQAKVGVLGASLVAGVLGFFLVRTALDRPTA</sequence>
<dbReference type="InterPro" id="IPR023171">
    <property type="entry name" value="Na/H_antiporter_dom_sf"/>
</dbReference>
<dbReference type="InterPro" id="IPR004670">
    <property type="entry name" value="NhaA"/>
</dbReference>
<keyword evidence="6" id="KW-0739">Sodium transport</keyword>
<dbReference type="Pfam" id="PF06965">
    <property type="entry name" value="Na_H_antiport_1"/>
    <property type="match status" value="1"/>
</dbReference>
<keyword evidence="6" id="KW-0915">Sodium</keyword>
<keyword evidence="6" id="KW-0050">Antiport</keyword>
<keyword evidence="8" id="KW-1185">Reference proteome</keyword>
<feature type="transmembrane region" description="Helical" evidence="6">
    <location>
        <begin position="186"/>
        <end position="207"/>
    </location>
</feature>
<keyword evidence="4 6" id="KW-1133">Transmembrane helix</keyword>
<evidence type="ECO:0000313" key="7">
    <source>
        <dbReference type="EMBL" id="SDE53997.1"/>
    </source>
</evidence>
<feature type="transmembrane region" description="Helical" evidence="6">
    <location>
        <begin position="101"/>
        <end position="120"/>
    </location>
</feature>
<protein>
    <recommendedName>
        <fullName evidence="6">Na(+)/H(+) antiporter NhaA</fullName>
    </recommendedName>
    <alternativeName>
        <fullName evidence="6">Sodium/proton antiporter NhaA</fullName>
    </alternativeName>
</protein>
<comment type="similarity">
    <text evidence="6">Belongs to the NhaA Na(+)/H(+) (TC 2.A.33) antiporter family.</text>
</comment>
<keyword evidence="6" id="KW-0406">Ion transport</keyword>
<evidence type="ECO:0000256" key="3">
    <source>
        <dbReference type="ARBA" id="ARBA00022692"/>
    </source>
</evidence>
<dbReference type="AlphaFoldDB" id="A0A1G7DR86"/>
<dbReference type="NCBIfam" id="TIGR00773">
    <property type="entry name" value="NhaA"/>
    <property type="match status" value="1"/>
</dbReference>
<proteinExistence type="inferred from homology"/>
<feature type="transmembrane region" description="Helical" evidence="6">
    <location>
        <begin position="159"/>
        <end position="180"/>
    </location>
</feature>
<gene>
    <name evidence="6" type="primary">nhaA</name>
    <name evidence="7" type="ORF">SAMN04488243_10391</name>
</gene>
<evidence type="ECO:0000256" key="2">
    <source>
        <dbReference type="ARBA" id="ARBA00022475"/>
    </source>
</evidence>
<feature type="transmembrane region" description="Helical" evidence="6">
    <location>
        <begin position="132"/>
        <end position="150"/>
    </location>
</feature>
<dbReference type="Gene3D" id="1.20.1530.10">
    <property type="entry name" value="Na+/H+ antiporter like domain"/>
    <property type="match status" value="1"/>
</dbReference>
<feature type="transmembrane region" description="Helical" evidence="6">
    <location>
        <begin position="66"/>
        <end position="86"/>
    </location>
</feature>
<reference evidence="8" key="1">
    <citation type="submission" date="2016-10" db="EMBL/GenBank/DDBJ databases">
        <authorList>
            <person name="Varghese N."/>
            <person name="Submissions S."/>
        </authorList>
    </citation>
    <scope>NUCLEOTIDE SEQUENCE [LARGE SCALE GENOMIC DNA]</scope>
    <source>
        <strain evidence="8">CGMCC 1.6992</strain>
    </source>
</reference>
<feature type="transmembrane region" description="Helical" evidence="6">
    <location>
        <begin position="318"/>
        <end position="340"/>
    </location>
</feature>
<keyword evidence="2 6" id="KW-1003">Cell membrane</keyword>
<feature type="transmembrane region" description="Helical" evidence="6">
    <location>
        <begin position="219"/>
        <end position="242"/>
    </location>
</feature>
<feature type="transmembrane region" description="Helical" evidence="6">
    <location>
        <begin position="290"/>
        <end position="311"/>
    </location>
</feature>
<dbReference type="GO" id="GO:0015385">
    <property type="term" value="F:sodium:proton antiporter activity"/>
    <property type="evidence" value="ECO:0007669"/>
    <property type="project" value="UniProtKB-UniRule"/>
</dbReference>
<keyword evidence="5 6" id="KW-0472">Membrane</keyword>
<dbReference type="GO" id="GO:0005886">
    <property type="term" value="C:plasma membrane"/>
    <property type="evidence" value="ECO:0007669"/>
    <property type="project" value="UniProtKB-SubCell"/>
</dbReference>
<dbReference type="PANTHER" id="PTHR30341:SF0">
    <property type="entry name" value="NA(+)_H(+) ANTIPORTER NHAA"/>
    <property type="match status" value="1"/>
</dbReference>
<feature type="transmembrane region" description="Helical" evidence="6">
    <location>
        <begin position="352"/>
        <end position="378"/>
    </location>
</feature>
<dbReference type="PANTHER" id="PTHR30341">
    <property type="entry name" value="SODIUM ION/PROTON ANTIPORTER NHAA-RELATED"/>
    <property type="match status" value="1"/>
</dbReference>
<accession>A0A1G7DR86</accession>
<comment type="function">
    <text evidence="6">Na(+)/H(+) antiporter that extrudes sodium in exchange for external protons.</text>
</comment>
<dbReference type="STRING" id="482827.SAMN04488243_10391"/>
<keyword evidence="3 6" id="KW-0812">Transmembrane</keyword>
<dbReference type="GO" id="GO:0006885">
    <property type="term" value="P:regulation of pH"/>
    <property type="evidence" value="ECO:0007669"/>
    <property type="project" value="UniProtKB-UniRule"/>
</dbReference>
<organism evidence="7 8">
    <name type="scientific">Thermus arciformis</name>
    <dbReference type="NCBI Taxonomy" id="482827"/>
    <lineage>
        <taxon>Bacteria</taxon>
        <taxon>Thermotogati</taxon>
        <taxon>Deinococcota</taxon>
        <taxon>Deinococci</taxon>
        <taxon>Thermales</taxon>
        <taxon>Thermaceae</taxon>
        <taxon>Thermus</taxon>
    </lineage>
</organism>
<dbReference type="PRINTS" id="PR00173">
    <property type="entry name" value="EDTRNSPORT"/>
</dbReference>
<dbReference type="HAMAP" id="MF_01844">
    <property type="entry name" value="NhaA"/>
    <property type="match status" value="1"/>
</dbReference>
<evidence type="ECO:0000256" key="6">
    <source>
        <dbReference type="HAMAP-Rule" id="MF_01844"/>
    </source>
</evidence>
<feature type="transmembrane region" description="Helical" evidence="6">
    <location>
        <begin position="24"/>
        <end position="46"/>
    </location>
</feature>
<evidence type="ECO:0000313" key="8">
    <source>
        <dbReference type="Proteomes" id="UP000199446"/>
    </source>
</evidence>
<name>A0A1G7DR86_9DEIN</name>
<comment type="subcellular location">
    <subcellularLocation>
        <location evidence="1">Cell inner membrane</location>
        <topology evidence="1">Multi-pass membrane protein</topology>
    </subcellularLocation>
    <subcellularLocation>
        <location evidence="6">Cell membrane</location>
        <topology evidence="6">Multi-pass membrane protein</topology>
    </subcellularLocation>
</comment>
<evidence type="ECO:0000256" key="4">
    <source>
        <dbReference type="ARBA" id="ARBA00022989"/>
    </source>
</evidence>
<keyword evidence="6" id="KW-0813">Transport</keyword>
<evidence type="ECO:0000256" key="5">
    <source>
        <dbReference type="ARBA" id="ARBA00023136"/>
    </source>
</evidence>